<organism evidence="2 3">
    <name type="scientific">Candidatus Anaerobiospirillum pullistercoris</name>
    <dbReference type="NCBI Taxonomy" id="2838452"/>
    <lineage>
        <taxon>Bacteria</taxon>
        <taxon>Pseudomonadati</taxon>
        <taxon>Pseudomonadota</taxon>
        <taxon>Gammaproteobacteria</taxon>
        <taxon>Aeromonadales</taxon>
        <taxon>Succinivibrionaceae</taxon>
        <taxon>Anaerobiospirillum</taxon>
    </lineage>
</organism>
<gene>
    <name evidence="2" type="ORF">H9850_04430</name>
</gene>
<dbReference type="Proteomes" id="UP000886829">
    <property type="component" value="Unassembled WGS sequence"/>
</dbReference>
<reference evidence="2" key="1">
    <citation type="journal article" date="2021" name="PeerJ">
        <title>Extensive microbial diversity within the chicken gut microbiome revealed by metagenomics and culture.</title>
        <authorList>
            <person name="Gilroy R."/>
            <person name="Ravi A."/>
            <person name="Getino M."/>
            <person name="Pursley I."/>
            <person name="Horton D.L."/>
            <person name="Alikhan N.F."/>
            <person name="Baker D."/>
            <person name="Gharbi K."/>
            <person name="Hall N."/>
            <person name="Watson M."/>
            <person name="Adriaenssens E.M."/>
            <person name="Foster-Nyarko E."/>
            <person name="Jarju S."/>
            <person name="Secka A."/>
            <person name="Antonio M."/>
            <person name="Oren A."/>
            <person name="Chaudhuri R.R."/>
            <person name="La Ragione R."/>
            <person name="Hildebrand F."/>
            <person name="Pallen M.J."/>
        </authorList>
    </citation>
    <scope>NUCLEOTIDE SEQUENCE</scope>
    <source>
        <strain evidence="2">USASDec5-558</strain>
    </source>
</reference>
<dbReference type="Pfam" id="PF18135">
    <property type="entry name" value="Type_ISP_C"/>
    <property type="match status" value="1"/>
</dbReference>
<evidence type="ECO:0000313" key="2">
    <source>
        <dbReference type="EMBL" id="HIX56703.1"/>
    </source>
</evidence>
<dbReference type="EMBL" id="DXEV01000088">
    <property type="protein sequence ID" value="HIX56703.1"/>
    <property type="molecule type" value="Genomic_DNA"/>
</dbReference>
<feature type="domain" description="Type ISP restriction-modification enzyme LLaBIII C-terminal specificity" evidence="1">
    <location>
        <begin position="29"/>
        <end position="82"/>
    </location>
</feature>
<dbReference type="InterPro" id="IPR041635">
    <property type="entry name" value="Type_ISP_LLaBIII_C"/>
</dbReference>
<dbReference type="AlphaFoldDB" id="A0A9D1WCU9"/>
<comment type="caution">
    <text evidence="2">The sequence shown here is derived from an EMBL/GenBank/DDBJ whole genome shotgun (WGS) entry which is preliminary data.</text>
</comment>
<reference evidence="2" key="2">
    <citation type="submission" date="2021-04" db="EMBL/GenBank/DDBJ databases">
        <authorList>
            <person name="Gilroy R."/>
        </authorList>
    </citation>
    <scope>NUCLEOTIDE SEQUENCE</scope>
    <source>
        <strain evidence="2">USASDec5-558</strain>
    </source>
</reference>
<sequence>MKSSELLTTDIMLQRPVQASRPKGLTCPHSKDYCEADANNLQKELPRIPRAAIFEDFKAFEKAGLVLVDLHVNYEQMQTYAGCTVSGLETDADDFLVTSSKELKGNRGDRRDRGARKNIGAAIMIASLSSKLIYLTDAGHFRISQLRVMLNLEAIHALC</sequence>
<name>A0A9D1WCU9_9GAMM</name>
<evidence type="ECO:0000259" key="1">
    <source>
        <dbReference type="Pfam" id="PF18135"/>
    </source>
</evidence>
<accession>A0A9D1WCU9</accession>
<evidence type="ECO:0000313" key="3">
    <source>
        <dbReference type="Proteomes" id="UP000886829"/>
    </source>
</evidence>
<proteinExistence type="predicted"/>
<protein>
    <recommendedName>
        <fullName evidence="1">Type ISP restriction-modification enzyme LLaBIII C-terminal specificity domain-containing protein</fullName>
    </recommendedName>
</protein>